<dbReference type="Proteomes" id="UP001454036">
    <property type="component" value="Unassembled WGS sequence"/>
</dbReference>
<gene>
    <name evidence="1" type="ORF">LIER_36919</name>
</gene>
<comment type="caution">
    <text evidence="1">The sequence shown here is derived from an EMBL/GenBank/DDBJ whole genome shotgun (WGS) entry which is preliminary data.</text>
</comment>
<dbReference type="AlphaFoldDB" id="A0AAV3PCB5"/>
<reference evidence="1 2" key="1">
    <citation type="submission" date="2024-01" db="EMBL/GenBank/DDBJ databases">
        <title>The complete chloroplast genome sequence of Lithospermum erythrorhizon: insights into the phylogenetic relationship among Boraginaceae species and the maternal lineages of purple gromwells.</title>
        <authorList>
            <person name="Okada T."/>
            <person name="Watanabe K."/>
        </authorList>
    </citation>
    <scope>NUCLEOTIDE SEQUENCE [LARGE SCALE GENOMIC DNA]</scope>
</reference>
<protein>
    <submittedName>
        <fullName evidence="1">Uncharacterized protein</fullName>
    </submittedName>
</protein>
<evidence type="ECO:0000313" key="1">
    <source>
        <dbReference type="EMBL" id="GAA0149377.1"/>
    </source>
</evidence>
<proteinExistence type="predicted"/>
<dbReference type="EMBL" id="BAABME010017250">
    <property type="protein sequence ID" value="GAA0149377.1"/>
    <property type="molecule type" value="Genomic_DNA"/>
</dbReference>
<organism evidence="1 2">
    <name type="scientific">Lithospermum erythrorhizon</name>
    <name type="common">Purple gromwell</name>
    <name type="synonym">Lithospermum officinale var. erythrorhizon</name>
    <dbReference type="NCBI Taxonomy" id="34254"/>
    <lineage>
        <taxon>Eukaryota</taxon>
        <taxon>Viridiplantae</taxon>
        <taxon>Streptophyta</taxon>
        <taxon>Embryophyta</taxon>
        <taxon>Tracheophyta</taxon>
        <taxon>Spermatophyta</taxon>
        <taxon>Magnoliopsida</taxon>
        <taxon>eudicotyledons</taxon>
        <taxon>Gunneridae</taxon>
        <taxon>Pentapetalae</taxon>
        <taxon>asterids</taxon>
        <taxon>lamiids</taxon>
        <taxon>Boraginales</taxon>
        <taxon>Boraginaceae</taxon>
        <taxon>Boraginoideae</taxon>
        <taxon>Lithospermeae</taxon>
        <taxon>Lithospermum</taxon>
    </lineage>
</organism>
<accession>A0AAV3PCB5</accession>
<name>A0AAV3PCB5_LITER</name>
<evidence type="ECO:0000313" key="2">
    <source>
        <dbReference type="Proteomes" id="UP001454036"/>
    </source>
</evidence>
<keyword evidence="2" id="KW-1185">Reference proteome</keyword>
<sequence length="82" mass="9658">MMKESVCYPKSHHADIMERINFIEKPSGSVILEEKLAKLDGIAPYQELDARTKKLVGIYRQMPQIVIHLRKYWQENKRVTTD</sequence>